<keyword evidence="2" id="KW-0472">Membrane</keyword>
<dbReference type="EnsemblMetazoa" id="AMEM010953-RA">
    <property type="protein sequence ID" value="AMEM010953-PA"/>
    <property type="gene ID" value="AMEM010953"/>
</dbReference>
<feature type="transmembrane region" description="Helical" evidence="2">
    <location>
        <begin position="30"/>
        <end position="50"/>
    </location>
</feature>
<keyword evidence="2" id="KW-0812">Transmembrane</keyword>
<organism evidence="3 4">
    <name type="scientific">Anopheles merus</name>
    <name type="common">Mosquito</name>
    <dbReference type="NCBI Taxonomy" id="30066"/>
    <lineage>
        <taxon>Eukaryota</taxon>
        <taxon>Metazoa</taxon>
        <taxon>Ecdysozoa</taxon>
        <taxon>Arthropoda</taxon>
        <taxon>Hexapoda</taxon>
        <taxon>Insecta</taxon>
        <taxon>Pterygota</taxon>
        <taxon>Neoptera</taxon>
        <taxon>Endopterygota</taxon>
        <taxon>Diptera</taxon>
        <taxon>Nematocera</taxon>
        <taxon>Culicoidea</taxon>
        <taxon>Culicidae</taxon>
        <taxon>Anophelinae</taxon>
        <taxon>Anopheles</taxon>
    </lineage>
</organism>
<name>A0A182V932_ANOME</name>
<evidence type="ECO:0000313" key="4">
    <source>
        <dbReference type="Proteomes" id="UP000075903"/>
    </source>
</evidence>
<keyword evidence="4" id="KW-1185">Reference proteome</keyword>
<dbReference type="VEuPathDB" id="VectorBase:AMEM010953"/>
<dbReference type="AlphaFoldDB" id="A0A182V932"/>
<reference evidence="3" key="1">
    <citation type="submission" date="2020-05" db="UniProtKB">
        <authorList>
            <consortium name="EnsemblMetazoa"/>
        </authorList>
    </citation>
    <scope>IDENTIFICATION</scope>
    <source>
        <strain evidence="3">MAF</strain>
    </source>
</reference>
<evidence type="ECO:0000313" key="3">
    <source>
        <dbReference type="EnsemblMetazoa" id="AMEM010953-PA"/>
    </source>
</evidence>
<evidence type="ECO:0000256" key="2">
    <source>
        <dbReference type="SAM" id="Phobius"/>
    </source>
</evidence>
<sequence length="343" mass="39002">MHNNRVPGNNPASDTSGNFERIVSLIRNPFILLLRLFLLPLLLFLFHHPFPPCSVVVFFGQRLLPVPGPDIGGFCCGDSGRRYWQRPVRPYPLRRSFRWSFIATNATFLPVTTNFPLDVRVRVEGDGFEKCHNRICHLLMAAVQWWWCWRRRRHQLPAPYWKLLIGRIRRQHRFWRVPQQVLVRLRLHLQVGLELAPEVVVNQSPDAGTVAEDDGDEEEAAKGKQQHELASIVVLVAEQKRAQNAPALVSSSGSWGARAAPEPSPFTTVPPLPPPPPLPLRCWCPGAAVPLPRRPDDAAGGIVLVIENVRLMVQMFSPLRRRTPPYACRRVLDVQSRCRPVEN</sequence>
<dbReference type="Proteomes" id="UP000075903">
    <property type="component" value="Unassembled WGS sequence"/>
</dbReference>
<proteinExistence type="predicted"/>
<accession>A0A182V932</accession>
<keyword evidence="2" id="KW-1133">Transmembrane helix</keyword>
<evidence type="ECO:0000256" key="1">
    <source>
        <dbReference type="SAM" id="MobiDB-lite"/>
    </source>
</evidence>
<protein>
    <submittedName>
        <fullName evidence="3">Uncharacterized protein</fullName>
    </submittedName>
</protein>
<feature type="region of interest" description="Disordered" evidence="1">
    <location>
        <begin position="204"/>
        <end position="223"/>
    </location>
</feature>